<feature type="coiled-coil region" evidence="1">
    <location>
        <begin position="549"/>
        <end position="576"/>
    </location>
</feature>
<feature type="compositionally biased region" description="Polar residues" evidence="2">
    <location>
        <begin position="476"/>
        <end position="497"/>
    </location>
</feature>
<dbReference type="OMA" id="FEFRINQ"/>
<evidence type="ECO:0000313" key="3">
    <source>
        <dbReference type="EMBL" id="EAU82655.2"/>
    </source>
</evidence>
<organism evidence="3 4">
    <name type="scientific">Coprinopsis cinerea (strain Okayama-7 / 130 / ATCC MYA-4618 / FGSC 9003)</name>
    <name type="common">Inky cap fungus</name>
    <name type="synonym">Hormographiella aspergillata</name>
    <dbReference type="NCBI Taxonomy" id="240176"/>
    <lineage>
        <taxon>Eukaryota</taxon>
        <taxon>Fungi</taxon>
        <taxon>Dikarya</taxon>
        <taxon>Basidiomycota</taxon>
        <taxon>Agaricomycotina</taxon>
        <taxon>Agaricomycetes</taxon>
        <taxon>Agaricomycetidae</taxon>
        <taxon>Agaricales</taxon>
        <taxon>Agaricineae</taxon>
        <taxon>Psathyrellaceae</taxon>
        <taxon>Coprinopsis</taxon>
    </lineage>
</organism>
<gene>
    <name evidence="3" type="ORF">CC1G_12423</name>
</gene>
<evidence type="ECO:0000256" key="1">
    <source>
        <dbReference type="SAM" id="Coils"/>
    </source>
</evidence>
<comment type="caution">
    <text evidence="3">The sequence shown here is derived from an EMBL/GenBank/DDBJ whole genome shotgun (WGS) entry which is preliminary data.</text>
</comment>
<evidence type="ECO:0000256" key="2">
    <source>
        <dbReference type="SAM" id="MobiDB-lite"/>
    </source>
</evidence>
<feature type="region of interest" description="Disordered" evidence="2">
    <location>
        <begin position="356"/>
        <end position="497"/>
    </location>
</feature>
<dbReference type="Proteomes" id="UP000001861">
    <property type="component" value="Unassembled WGS sequence"/>
</dbReference>
<feature type="compositionally biased region" description="Polar residues" evidence="2">
    <location>
        <begin position="378"/>
        <end position="411"/>
    </location>
</feature>
<evidence type="ECO:0000313" key="4">
    <source>
        <dbReference type="Proteomes" id="UP000001861"/>
    </source>
</evidence>
<dbReference type="RefSeq" id="XP_001839151.2">
    <property type="nucleotide sequence ID" value="XM_001839099.2"/>
</dbReference>
<sequence length="595" mass="65292">MKSHFSNRIRTTPNGLVITTDTRSAATLFKPLTKPAPLLQSLAVVLTRDAGIHPSVGLPLVYIPTKLSSAALHQSSECLISSTRIEGDELRFPTAKEIVEALSNLPSLTEIAIFAGHLIDFEEEIIRPHRKTTINVPHLTILELQASCDALVLILSHFRLPPSLKNVSLVCIDSDERAISAVYDAFEPSGLWSIVQLPLPKTGKKSALDLFPGNPLAPPISGKLLLLGCVSGISPLVNYYALALGVKIRLIFTPPELDWNPSSLIEAAASPWASRAIKSLMLLGSLPERAVHSVLHIRPFASLTHLAMVRGFDRLFEFFEEDQVTFEDWISDFGDSPDCTSSDSDSEIEYVMRSQDCDDEEGGIRNPNEANEGGKGSDNCSSRKSLNSGNTTSKSQASPPRQLLNSGTQKCSDGCNREPINQTGSASNSDGGMTHKPDTGAPLSKDDPESDEEYSGDAEDNDGDGDKCESRPKLDTATSSNTINEPHTGRANAQSTSTGLYTHIDHDDDEDYDEFDSDNSIITHEHMWLPNIRYLQIDVEPGSREAERVHEIRRYLEDLQRRRAAIERKFEFRINQPPFYAMYMGGSGGGSNVFL</sequence>
<feature type="compositionally biased region" description="Acidic residues" evidence="2">
    <location>
        <begin position="448"/>
        <end position="463"/>
    </location>
</feature>
<feature type="compositionally biased region" description="Basic and acidic residues" evidence="2">
    <location>
        <begin position="464"/>
        <end position="474"/>
    </location>
</feature>
<dbReference type="KEGG" id="cci:CC1G_12423"/>
<protein>
    <submittedName>
        <fullName evidence="3">Uncharacterized protein</fullName>
    </submittedName>
</protein>
<dbReference type="InParanoid" id="A8P6G5"/>
<keyword evidence="4" id="KW-1185">Reference proteome</keyword>
<reference evidence="3 4" key="1">
    <citation type="journal article" date="2010" name="Proc. Natl. Acad. Sci. U.S.A.">
        <title>Insights into evolution of multicellular fungi from the assembled chromosomes of the mushroom Coprinopsis cinerea (Coprinus cinereus).</title>
        <authorList>
            <person name="Stajich J.E."/>
            <person name="Wilke S.K."/>
            <person name="Ahren D."/>
            <person name="Au C.H."/>
            <person name="Birren B.W."/>
            <person name="Borodovsky M."/>
            <person name="Burns C."/>
            <person name="Canback B."/>
            <person name="Casselton L.A."/>
            <person name="Cheng C.K."/>
            <person name="Deng J."/>
            <person name="Dietrich F.S."/>
            <person name="Fargo D.C."/>
            <person name="Farman M.L."/>
            <person name="Gathman A.C."/>
            <person name="Goldberg J."/>
            <person name="Guigo R."/>
            <person name="Hoegger P.J."/>
            <person name="Hooker J.B."/>
            <person name="Huggins A."/>
            <person name="James T.Y."/>
            <person name="Kamada T."/>
            <person name="Kilaru S."/>
            <person name="Kodira C."/>
            <person name="Kues U."/>
            <person name="Kupfer D."/>
            <person name="Kwan H.S."/>
            <person name="Lomsadze A."/>
            <person name="Li W."/>
            <person name="Lilly W.W."/>
            <person name="Ma L.J."/>
            <person name="Mackey A.J."/>
            <person name="Manning G."/>
            <person name="Martin F."/>
            <person name="Muraguchi H."/>
            <person name="Natvig D.O."/>
            <person name="Palmerini H."/>
            <person name="Ramesh M.A."/>
            <person name="Rehmeyer C.J."/>
            <person name="Roe B.A."/>
            <person name="Shenoy N."/>
            <person name="Stanke M."/>
            <person name="Ter-Hovhannisyan V."/>
            <person name="Tunlid A."/>
            <person name="Velagapudi R."/>
            <person name="Vision T.J."/>
            <person name="Zeng Q."/>
            <person name="Zolan M.E."/>
            <person name="Pukkila P.J."/>
        </authorList>
    </citation>
    <scope>NUCLEOTIDE SEQUENCE [LARGE SCALE GENOMIC DNA]</scope>
    <source>
        <strain evidence="4">Okayama-7 / 130 / ATCC MYA-4618 / FGSC 9003</strain>
    </source>
</reference>
<dbReference type="AlphaFoldDB" id="A8P6G5"/>
<dbReference type="GeneID" id="6015770"/>
<dbReference type="HOGENOM" id="CLU_458553_0_0_1"/>
<feature type="compositionally biased region" description="Polar residues" evidence="2">
    <location>
        <begin position="419"/>
        <end position="431"/>
    </location>
</feature>
<keyword evidence="1" id="KW-0175">Coiled coil</keyword>
<dbReference type="EMBL" id="AACS02000005">
    <property type="protein sequence ID" value="EAU82655.2"/>
    <property type="molecule type" value="Genomic_DNA"/>
</dbReference>
<accession>A8P6G5</accession>
<proteinExistence type="predicted"/>
<name>A8P6G5_COPC7</name>
<dbReference type="VEuPathDB" id="FungiDB:CC1G_12423"/>